<evidence type="ECO:0000256" key="1">
    <source>
        <dbReference type="ARBA" id="ARBA00011063"/>
    </source>
</evidence>
<dbReference type="CDD" id="cd16343">
    <property type="entry name" value="LMWPTP"/>
    <property type="match status" value="1"/>
</dbReference>
<evidence type="ECO:0000256" key="2">
    <source>
        <dbReference type="ARBA" id="ARBA00022801"/>
    </source>
</evidence>
<evidence type="ECO:0000313" key="6">
    <source>
        <dbReference type="EMBL" id="EAY14554.1"/>
    </source>
</evidence>
<keyword evidence="3" id="KW-0904">Protein phosphatase</keyword>
<dbReference type="AlphaFoldDB" id="A2DYL9"/>
<evidence type="ECO:0000313" key="7">
    <source>
        <dbReference type="Proteomes" id="UP000001542"/>
    </source>
</evidence>
<dbReference type="Proteomes" id="UP000001542">
    <property type="component" value="Unassembled WGS sequence"/>
</dbReference>
<dbReference type="SUPFAM" id="SSF52788">
    <property type="entry name" value="Phosphotyrosine protein phosphatases I"/>
    <property type="match status" value="1"/>
</dbReference>
<sequence length="118" mass="13267">MQKKSILFVCTGNIIRSPVCQGICDKITGGALRVDSAATSGLHRNETADDRAVRIVKKHGIDISQHRARTIRLDDWILFDYIVAIDKKVYNTLLKIKSEDSKAKLMLYSSEGIPDPYF</sequence>
<protein>
    <submittedName>
        <fullName evidence="6">Low molecular weight phosphotyrosine protein phosphatase, putative</fullName>
    </submittedName>
</protein>
<feature type="domain" description="Phosphotyrosine protein phosphatase I" evidence="5">
    <location>
        <begin position="4"/>
        <end position="118"/>
    </location>
</feature>
<dbReference type="GO" id="GO:0004725">
    <property type="term" value="F:protein tyrosine phosphatase activity"/>
    <property type="evidence" value="ECO:0000318"/>
    <property type="project" value="GO_Central"/>
</dbReference>
<dbReference type="PANTHER" id="PTHR11717">
    <property type="entry name" value="LOW MOLECULAR WEIGHT PROTEIN TYROSINE PHOSPHATASE"/>
    <property type="match status" value="1"/>
</dbReference>
<dbReference type="EMBL" id="DS113269">
    <property type="protein sequence ID" value="EAY14554.1"/>
    <property type="molecule type" value="Genomic_DNA"/>
</dbReference>
<dbReference type="InterPro" id="IPR036196">
    <property type="entry name" value="Ptyr_pPase_sf"/>
</dbReference>
<evidence type="ECO:0000259" key="5">
    <source>
        <dbReference type="SMART" id="SM00226"/>
    </source>
</evidence>
<dbReference type="VEuPathDB" id="TrichDB:TVAGG3_0320740"/>
<gene>
    <name evidence="6" type="ORF">TVAG_388870</name>
</gene>
<name>A2DYL9_TRIV3</name>
<organism evidence="6 7">
    <name type="scientific">Trichomonas vaginalis (strain ATCC PRA-98 / G3)</name>
    <dbReference type="NCBI Taxonomy" id="412133"/>
    <lineage>
        <taxon>Eukaryota</taxon>
        <taxon>Metamonada</taxon>
        <taxon>Parabasalia</taxon>
        <taxon>Trichomonadida</taxon>
        <taxon>Trichomonadidae</taxon>
        <taxon>Trichomonas</taxon>
    </lineage>
</organism>
<keyword evidence="7" id="KW-1185">Reference proteome</keyword>
<dbReference type="FunFam" id="3.40.50.2300:FF:000409">
    <property type="entry name" value="Low molecular weight phosphotyrosine protein phosphatase, putative"/>
    <property type="match status" value="1"/>
</dbReference>
<reference evidence="6" key="2">
    <citation type="journal article" date="2007" name="Science">
        <title>Draft genome sequence of the sexually transmitted pathogen Trichomonas vaginalis.</title>
        <authorList>
            <person name="Carlton J.M."/>
            <person name="Hirt R.P."/>
            <person name="Silva J.C."/>
            <person name="Delcher A.L."/>
            <person name="Schatz M."/>
            <person name="Zhao Q."/>
            <person name="Wortman J.R."/>
            <person name="Bidwell S.L."/>
            <person name="Alsmark U.C.M."/>
            <person name="Besteiro S."/>
            <person name="Sicheritz-Ponten T."/>
            <person name="Noel C.J."/>
            <person name="Dacks J.B."/>
            <person name="Foster P.G."/>
            <person name="Simillion C."/>
            <person name="Van de Peer Y."/>
            <person name="Miranda-Saavedra D."/>
            <person name="Barton G.J."/>
            <person name="Westrop G.D."/>
            <person name="Mueller S."/>
            <person name="Dessi D."/>
            <person name="Fiori P.L."/>
            <person name="Ren Q."/>
            <person name="Paulsen I."/>
            <person name="Zhang H."/>
            <person name="Bastida-Corcuera F.D."/>
            <person name="Simoes-Barbosa A."/>
            <person name="Brown M.T."/>
            <person name="Hayes R.D."/>
            <person name="Mukherjee M."/>
            <person name="Okumura C.Y."/>
            <person name="Schneider R."/>
            <person name="Smith A.J."/>
            <person name="Vanacova S."/>
            <person name="Villalvazo M."/>
            <person name="Haas B.J."/>
            <person name="Pertea M."/>
            <person name="Feldblyum T.V."/>
            <person name="Utterback T.R."/>
            <person name="Shu C.L."/>
            <person name="Osoegawa K."/>
            <person name="de Jong P.J."/>
            <person name="Hrdy I."/>
            <person name="Horvathova L."/>
            <person name="Zubacova Z."/>
            <person name="Dolezal P."/>
            <person name="Malik S.B."/>
            <person name="Logsdon J.M. Jr."/>
            <person name="Henze K."/>
            <person name="Gupta A."/>
            <person name="Wang C.C."/>
            <person name="Dunne R.L."/>
            <person name="Upcroft J.A."/>
            <person name="Upcroft P."/>
            <person name="White O."/>
            <person name="Salzberg S.L."/>
            <person name="Tang P."/>
            <person name="Chiu C.-H."/>
            <person name="Lee Y.-S."/>
            <person name="Embley T.M."/>
            <person name="Coombs G.H."/>
            <person name="Mottram J.C."/>
            <person name="Tachezy J."/>
            <person name="Fraser-Liggett C.M."/>
            <person name="Johnson P.J."/>
        </authorList>
    </citation>
    <scope>NUCLEOTIDE SEQUENCE [LARGE SCALE GENOMIC DNA]</scope>
    <source>
        <strain evidence="6">G3</strain>
    </source>
</reference>
<dbReference type="PRINTS" id="PR00719">
    <property type="entry name" value="LMWPTPASE"/>
</dbReference>
<dbReference type="PANTHER" id="PTHR11717:SF7">
    <property type="entry name" value="LOW MOLECULAR WEIGHT PHOSPHOTYROSINE PROTEIN PHOSPHATASE"/>
    <property type="match status" value="1"/>
</dbReference>
<dbReference type="InterPro" id="IPR017867">
    <property type="entry name" value="Tyr_phospatase_low_mol_wt"/>
</dbReference>
<dbReference type="KEGG" id="tva:4772543"/>
<comment type="similarity">
    <text evidence="1">Belongs to the low molecular weight phosphotyrosine protein phosphatase family.</text>
</comment>
<dbReference type="SMART" id="SM00226">
    <property type="entry name" value="LMWPc"/>
    <property type="match status" value="1"/>
</dbReference>
<dbReference type="OMA" id="NGITRYS"/>
<feature type="active site" description="Nucleophile" evidence="4">
    <location>
        <position position="10"/>
    </location>
</feature>
<evidence type="ECO:0000256" key="3">
    <source>
        <dbReference type="ARBA" id="ARBA00022912"/>
    </source>
</evidence>
<evidence type="ECO:0000256" key="4">
    <source>
        <dbReference type="PIRSR" id="PIRSR617867-1"/>
    </source>
</evidence>
<reference evidence="6" key="1">
    <citation type="submission" date="2006-10" db="EMBL/GenBank/DDBJ databases">
        <authorList>
            <person name="Amadeo P."/>
            <person name="Zhao Q."/>
            <person name="Wortman J."/>
            <person name="Fraser-Liggett C."/>
            <person name="Carlton J."/>
        </authorList>
    </citation>
    <scope>NUCLEOTIDE SEQUENCE</scope>
    <source>
        <strain evidence="6">G3</strain>
    </source>
</reference>
<proteinExistence type="inferred from homology"/>
<dbReference type="OrthoDB" id="3388at2759"/>
<dbReference type="InParanoid" id="A2DYL9"/>
<dbReference type="Gene3D" id="3.40.50.2300">
    <property type="match status" value="1"/>
</dbReference>
<dbReference type="STRING" id="5722.A2DYL9"/>
<feature type="active site" description="Proton donor" evidence="4">
    <location>
        <position position="115"/>
    </location>
</feature>
<dbReference type="RefSeq" id="XP_001326777.1">
    <property type="nucleotide sequence ID" value="XM_001326742.1"/>
</dbReference>
<keyword evidence="2" id="KW-0378">Hydrolase</keyword>
<dbReference type="InterPro" id="IPR050438">
    <property type="entry name" value="LMW_PTPase"/>
</dbReference>
<feature type="active site" evidence="4">
    <location>
        <position position="16"/>
    </location>
</feature>
<dbReference type="Pfam" id="PF01451">
    <property type="entry name" value="LMWPc"/>
    <property type="match status" value="1"/>
</dbReference>
<dbReference type="VEuPathDB" id="TrichDB:TVAG_350160"/>
<accession>A2DYL9</accession>
<dbReference type="eggNOG" id="KOG3217">
    <property type="taxonomic scope" value="Eukaryota"/>
</dbReference>
<dbReference type="InterPro" id="IPR023485">
    <property type="entry name" value="Ptyr_pPase"/>
</dbReference>